<evidence type="ECO:0000313" key="2">
    <source>
        <dbReference type="EMBL" id="KAK7287164.1"/>
    </source>
</evidence>
<accession>A0AAN9P7C2</accession>
<gene>
    <name evidence="2" type="ORF">RIF29_00256</name>
</gene>
<keyword evidence="3" id="KW-1185">Reference proteome</keyword>
<organism evidence="2 3">
    <name type="scientific">Crotalaria pallida</name>
    <name type="common">Smooth rattlebox</name>
    <name type="synonym">Crotalaria striata</name>
    <dbReference type="NCBI Taxonomy" id="3830"/>
    <lineage>
        <taxon>Eukaryota</taxon>
        <taxon>Viridiplantae</taxon>
        <taxon>Streptophyta</taxon>
        <taxon>Embryophyta</taxon>
        <taxon>Tracheophyta</taxon>
        <taxon>Spermatophyta</taxon>
        <taxon>Magnoliopsida</taxon>
        <taxon>eudicotyledons</taxon>
        <taxon>Gunneridae</taxon>
        <taxon>Pentapetalae</taxon>
        <taxon>rosids</taxon>
        <taxon>fabids</taxon>
        <taxon>Fabales</taxon>
        <taxon>Fabaceae</taxon>
        <taxon>Papilionoideae</taxon>
        <taxon>50 kb inversion clade</taxon>
        <taxon>genistoids sensu lato</taxon>
        <taxon>core genistoids</taxon>
        <taxon>Crotalarieae</taxon>
        <taxon>Crotalaria</taxon>
    </lineage>
</organism>
<proteinExistence type="predicted"/>
<reference evidence="2 3" key="1">
    <citation type="submission" date="2024-01" db="EMBL/GenBank/DDBJ databases">
        <title>The genomes of 5 underutilized Papilionoideae crops provide insights into root nodulation and disease resistanc.</title>
        <authorList>
            <person name="Yuan L."/>
        </authorList>
    </citation>
    <scope>NUCLEOTIDE SEQUENCE [LARGE SCALE GENOMIC DNA]</scope>
    <source>
        <strain evidence="2">ZHUSHIDOU_FW_LH</strain>
        <tissue evidence="2">Leaf</tissue>
    </source>
</reference>
<sequence>MDSHTIESDKVVKEGPLKPTEFVYKASGIIPEDNIEAVAAIVNETLKEQLIDTGAGENSSASTSGSKDGALDHVGAAGNIETVPETQEQP</sequence>
<comment type="caution">
    <text evidence="2">The sequence shown here is derived from an EMBL/GenBank/DDBJ whole genome shotgun (WGS) entry which is preliminary data.</text>
</comment>
<feature type="region of interest" description="Disordered" evidence="1">
    <location>
        <begin position="53"/>
        <end position="90"/>
    </location>
</feature>
<dbReference type="EMBL" id="JAYWIO010000001">
    <property type="protein sequence ID" value="KAK7287164.1"/>
    <property type="molecule type" value="Genomic_DNA"/>
</dbReference>
<feature type="compositionally biased region" description="Polar residues" evidence="1">
    <location>
        <begin position="56"/>
        <end position="66"/>
    </location>
</feature>
<protein>
    <submittedName>
        <fullName evidence="2">Uncharacterized protein</fullName>
    </submittedName>
</protein>
<evidence type="ECO:0000313" key="3">
    <source>
        <dbReference type="Proteomes" id="UP001372338"/>
    </source>
</evidence>
<dbReference type="Proteomes" id="UP001372338">
    <property type="component" value="Unassembled WGS sequence"/>
</dbReference>
<name>A0AAN9P7C2_CROPI</name>
<evidence type="ECO:0000256" key="1">
    <source>
        <dbReference type="SAM" id="MobiDB-lite"/>
    </source>
</evidence>
<dbReference type="AlphaFoldDB" id="A0AAN9P7C2"/>